<dbReference type="Proteomes" id="UP000322983">
    <property type="component" value="Chromosome"/>
</dbReference>
<feature type="transmembrane region" description="Helical" evidence="1">
    <location>
        <begin position="7"/>
        <end position="29"/>
    </location>
</feature>
<accession>A0A510DU62</accession>
<evidence type="ECO:0000313" key="3">
    <source>
        <dbReference type="EMBL" id="BBG26461.1"/>
    </source>
</evidence>
<name>A0A510DU62_9CREN</name>
<keyword evidence="4" id="KW-1185">Reference proteome</keyword>
<feature type="transmembrane region" description="Helical" evidence="1">
    <location>
        <begin position="134"/>
        <end position="154"/>
    </location>
</feature>
<dbReference type="GeneID" id="41717335"/>
<evidence type="ECO:0000313" key="5">
    <source>
        <dbReference type="Proteomes" id="UP000325030"/>
    </source>
</evidence>
<feature type="transmembrane region" description="Helical" evidence="1">
    <location>
        <begin position="357"/>
        <end position="377"/>
    </location>
</feature>
<feature type="transmembrane region" description="Helical" evidence="1">
    <location>
        <begin position="324"/>
        <end position="351"/>
    </location>
</feature>
<evidence type="ECO:0000313" key="4">
    <source>
        <dbReference type="Proteomes" id="UP000322983"/>
    </source>
</evidence>
<reference evidence="2 4" key="2">
    <citation type="journal article" date="2020" name="Int. J. Syst. Evol. Microbiol.">
        <title>Sulfuracidifex tepidarius gen. nov., sp. nov. and transfer of Sulfolobus metallicus Huber and Stetter 1992 to the genus Sulfuracidifex as Sulfuracidifex metallicus comb. nov.</title>
        <authorList>
            <person name="Itoh T."/>
            <person name="Miura T."/>
            <person name="Sakai H.D."/>
            <person name="Kato S."/>
            <person name="Ohkuma M."/>
            <person name="Takashina T."/>
        </authorList>
    </citation>
    <scope>NUCLEOTIDE SEQUENCE [LARGE SCALE GENOMIC DNA]</scope>
    <source>
        <strain evidence="2 4">IC-006</strain>
        <strain evidence="3">IC-007</strain>
    </source>
</reference>
<feature type="transmembrane region" description="Helical" evidence="1">
    <location>
        <begin position="270"/>
        <end position="288"/>
    </location>
</feature>
<sequence length="388" mass="43669">MNIPNEIKIIVSMLTLLNLVDMFIGYYFVIDTYLIYKNLIISALVWTLINAPNIFSLPLPLIFRKIKSVKINVIIFPVLAFLVVFALSLDLTPLEEILLIVLFDFLVLLVTRPLGYYAKTLLNKYGEFIDYDSVLDISLLGASIIALIIAGLFNTYLPRAYLPVMGLPLLIIAFLSMILNDVEITLSSTNSFKVWVNYIKSNHVFRFLETHIYPVIGLANALTILFLKLVYVNKETFSEYITIVLVASIVAGAFGAIIALRWKTKTLRRLLILSIPAMLIEYVFPFIAGRIIPITVLTFLQSIVVSYIFIHFNSIYKYIVSKDAYVNILIAQGVLMQLSMFIATISVSTIATLVGLTYTYIGTASVVILIVALTIFSNTTKDIIREKD</sequence>
<organism evidence="2 4">
    <name type="scientific">Sulfuracidifex tepidarius</name>
    <dbReference type="NCBI Taxonomy" id="1294262"/>
    <lineage>
        <taxon>Archaea</taxon>
        <taxon>Thermoproteota</taxon>
        <taxon>Thermoprotei</taxon>
        <taxon>Sulfolobales</taxon>
        <taxon>Sulfolobaceae</taxon>
        <taxon>Sulfuracidifex</taxon>
    </lineage>
</organism>
<feature type="transmembrane region" description="Helical" evidence="1">
    <location>
        <begin position="294"/>
        <end position="312"/>
    </location>
</feature>
<evidence type="ECO:0000313" key="2">
    <source>
        <dbReference type="EMBL" id="BBG23709.1"/>
    </source>
</evidence>
<keyword evidence="1" id="KW-0812">Transmembrane</keyword>
<feature type="transmembrane region" description="Helical" evidence="1">
    <location>
        <begin position="71"/>
        <end position="91"/>
    </location>
</feature>
<feature type="transmembrane region" description="Helical" evidence="1">
    <location>
        <begin position="97"/>
        <end position="114"/>
    </location>
</feature>
<feature type="transmembrane region" description="Helical" evidence="1">
    <location>
        <begin position="35"/>
        <end position="59"/>
    </location>
</feature>
<feature type="transmembrane region" description="Helical" evidence="1">
    <location>
        <begin position="160"/>
        <end position="179"/>
    </location>
</feature>
<proteinExistence type="predicted"/>
<evidence type="ECO:0000256" key="1">
    <source>
        <dbReference type="SAM" id="Phobius"/>
    </source>
</evidence>
<dbReference type="AlphaFoldDB" id="A0A510DU62"/>
<feature type="transmembrane region" description="Helical" evidence="1">
    <location>
        <begin position="212"/>
        <end position="231"/>
    </location>
</feature>
<dbReference type="EMBL" id="AP018929">
    <property type="protein sequence ID" value="BBG23709.1"/>
    <property type="molecule type" value="Genomic_DNA"/>
</dbReference>
<reference evidence="5" key="1">
    <citation type="submission" date="2018-09" db="EMBL/GenBank/DDBJ databases">
        <title>Complete Genome Sequencing of Sulfolobus sp. JCM 16834.</title>
        <authorList>
            <person name="Kato S."/>
            <person name="Itoh T."/>
            <person name="Ohkuma M."/>
        </authorList>
    </citation>
    <scope>NUCLEOTIDE SEQUENCE [LARGE SCALE GENOMIC DNA]</scope>
    <source>
        <strain evidence="5">IC-007</strain>
    </source>
</reference>
<feature type="transmembrane region" description="Helical" evidence="1">
    <location>
        <begin position="237"/>
        <end position="258"/>
    </location>
</feature>
<protein>
    <submittedName>
        <fullName evidence="2">Uncharacterized protein</fullName>
    </submittedName>
</protein>
<dbReference type="Proteomes" id="UP000325030">
    <property type="component" value="Chromosome"/>
</dbReference>
<dbReference type="STRING" id="1294262.GCA_001316085_03044"/>
<keyword evidence="1" id="KW-0472">Membrane</keyword>
<keyword evidence="1" id="KW-1133">Transmembrane helix</keyword>
<accession>A0A510E1U0</accession>
<dbReference type="RefSeq" id="WP_232049018.1">
    <property type="nucleotide sequence ID" value="NZ_AP018929.1"/>
</dbReference>
<dbReference type="KEGG" id="step:IC006_0999"/>
<dbReference type="EMBL" id="AP018930">
    <property type="protein sequence ID" value="BBG26461.1"/>
    <property type="molecule type" value="Genomic_DNA"/>
</dbReference>
<gene>
    <name evidence="2" type="ORF">IC006_0999</name>
    <name evidence="3" type="ORF">IC007_0971</name>
</gene>